<accession>A0AAD9NR31</accession>
<feature type="region of interest" description="Disordered" evidence="1">
    <location>
        <begin position="702"/>
        <end position="721"/>
    </location>
</feature>
<dbReference type="AlphaFoldDB" id="A0AAD9NR31"/>
<feature type="region of interest" description="Disordered" evidence="1">
    <location>
        <begin position="362"/>
        <end position="385"/>
    </location>
</feature>
<feature type="compositionally biased region" description="Basic and acidic residues" evidence="1">
    <location>
        <begin position="838"/>
        <end position="849"/>
    </location>
</feature>
<evidence type="ECO:0000313" key="3">
    <source>
        <dbReference type="Proteomes" id="UP001209878"/>
    </source>
</evidence>
<sequence>MAMLKDVIWSNESYTPRTLLAQFGNRLPVIIQICSGYCGASDEQTLAASEVVRIHSWVNQKRVLARDMRGRLLSIPEDYVIKFEVLSQKKKRHHRAKKLKDVLKKYHLPVTVRFDTKTRWKFRVGEEVYESNNFGQMHLVKSYVDTYLRTNPIRDGVIDTRVLLFPVSIDATMKVAEGNRGMGRADWMTQLDAYTRALRGVRFDKVRGVIDITVFSNTTDEDLSDEASTLQVVTPRLGNGVKATVSPPSEIASEKMTQTSVPSSGGTTEANTSINTSVVTEMSSPGKRNDVSGQHVARIQVVNDASLSPTYISGPVAQMDELHISPVTVQCNGGLLNGGDENFVTSVRPRTYSDGAAGERMWKAKMQRSKSSTIHTYGGGPSPRHEQRVVYVNDARQDPVFVRRESANSDRQQFRSVENVRYEAPPPSGYLLQPATRHSVLRQPVGDTVPIIVRDGGSRIGCGRVTSSYSVPSHRQYPTTQEVYSDDKLHVGLVTDQPYRDVYRYSGSYEPGGSVRSERVYIRHNPPRHQQQRIQHLRRNTTLPSGGGHRFANRYAEYVTSGSRDYDTGYHEQRIISRPPRDYDEIDGEYRGANLGQVTIHGPGLMTTGRYRLSSPPHGGGRTWLYSEDDRNDVFGRDDQGYREVSRRSTFCGGSTNVSRRTADNADNWVSFVDVSDMANRTRNGRPDSGYDDIAANSFENATGSGYRNGRNHVTSPPQREERRDVFYEEDIPRMPEGCTREIQTEMRRDWDDDRRRNRDVIRHRRDDMSPGTDYTDRGNGVAVEVTRRHEDEARSDSKYVDTVDTQTGSSTPKGDASETTSTNTLCANDTSETPHAALERNHSDKNNNDEFAPTNDDVTASRHEGASSSRRVDRRGSINSLRDVISSDKSKAAAAELTVFSTSQSFNEALNGDVPTRNGNNMAPEPPTTITNGTSTITTTTESHVATTESSTSVVTRRHPDTMTTPEGGAHDDAVVHLETSARDSIIDLDKFLQAQIEQDCDAHSQVSTDHRPDRKLGQQTVVEGNPWYEVTN</sequence>
<proteinExistence type="predicted"/>
<dbReference type="PANTHER" id="PTHR14454">
    <property type="entry name" value="GRB2-ASSOCIATED AND REGULATOR OF MAPK PROTEIN FAMILY MEMBER"/>
    <property type="match status" value="1"/>
</dbReference>
<evidence type="ECO:0000256" key="1">
    <source>
        <dbReference type="SAM" id="MobiDB-lite"/>
    </source>
</evidence>
<organism evidence="2 3">
    <name type="scientific">Ridgeia piscesae</name>
    <name type="common">Tubeworm</name>
    <dbReference type="NCBI Taxonomy" id="27915"/>
    <lineage>
        <taxon>Eukaryota</taxon>
        <taxon>Metazoa</taxon>
        <taxon>Spiralia</taxon>
        <taxon>Lophotrochozoa</taxon>
        <taxon>Annelida</taxon>
        <taxon>Polychaeta</taxon>
        <taxon>Sedentaria</taxon>
        <taxon>Canalipalpata</taxon>
        <taxon>Sabellida</taxon>
        <taxon>Siboglinidae</taxon>
        <taxon>Ridgeia</taxon>
    </lineage>
</organism>
<dbReference type="InterPro" id="IPR052281">
    <property type="entry name" value="GAREM"/>
</dbReference>
<dbReference type="Proteomes" id="UP001209878">
    <property type="component" value="Unassembled WGS sequence"/>
</dbReference>
<comment type="caution">
    <text evidence="2">The sequence shown here is derived from an EMBL/GenBank/DDBJ whole genome shotgun (WGS) entry which is preliminary data.</text>
</comment>
<feature type="compositionally biased region" description="Polar residues" evidence="1">
    <location>
        <begin position="702"/>
        <end position="718"/>
    </location>
</feature>
<keyword evidence="3" id="KW-1185">Reference proteome</keyword>
<feature type="compositionally biased region" description="Basic and acidic residues" evidence="1">
    <location>
        <begin position="860"/>
        <end position="876"/>
    </location>
</feature>
<feature type="compositionally biased region" description="Basic and acidic residues" evidence="1">
    <location>
        <begin position="786"/>
        <end position="802"/>
    </location>
</feature>
<gene>
    <name evidence="2" type="ORF">NP493_667g01057</name>
</gene>
<dbReference type="PANTHER" id="PTHR14454:SF11">
    <property type="entry name" value="SERRANO, ISOFORM F"/>
    <property type="match status" value="1"/>
</dbReference>
<reference evidence="2" key="1">
    <citation type="journal article" date="2023" name="Mol. Biol. Evol.">
        <title>Third-Generation Sequencing Reveals the Adaptive Role of the Epigenome in Three Deep-Sea Polychaetes.</title>
        <authorList>
            <person name="Perez M."/>
            <person name="Aroh O."/>
            <person name="Sun Y."/>
            <person name="Lan Y."/>
            <person name="Juniper S.K."/>
            <person name="Young C.R."/>
            <person name="Angers B."/>
            <person name="Qian P.Y."/>
        </authorList>
    </citation>
    <scope>NUCLEOTIDE SEQUENCE</scope>
    <source>
        <strain evidence="2">R07B-5</strain>
    </source>
</reference>
<feature type="compositionally biased region" description="Polar residues" evidence="1">
    <location>
        <begin position="804"/>
        <end position="834"/>
    </location>
</feature>
<dbReference type="EMBL" id="JAODUO010000666">
    <property type="protein sequence ID" value="KAK2176364.1"/>
    <property type="molecule type" value="Genomic_DNA"/>
</dbReference>
<name>A0AAD9NR31_RIDPI</name>
<protein>
    <submittedName>
        <fullName evidence="2">Uncharacterized protein</fullName>
    </submittedName>
</protein>
<feature type="region of interest" description="Disordered" evidence="1">
    <location>
        <begin position="762"/>
        <end position="876"/>
    </location>
</feature>
<evidence type="ECO:0000313" key="2">
    <source>
        <dbReference type="EMBL" id="KAK2176364.1"/>
    </source>
</evidence>
<feature type="region of interest" description="Disordered" evidence="1">
    <location>
        <begin position="913"/>
        <end position="936"/>
    </location>
</feature>